<dbReference type="EMBL" id="KR011717">
    <property type="protein sequence ID" value="AKR17369.1"/>
    <property type="molecule type" value="Genomic_DNA"/>
</dbReference>
<dbReference type="Pfam" id="PF05820">
    <property type="entry name" value="Ac81"/>
    <property type="match status" value="1"/>
</dbReference>
<keyword evidence="1" id="KW-0472">Membrane</keyword>
<proteinExistence type="predicted"/>
<sequence length="213" mass="24788">MTACPNQVAKPIAARRTLFQSDRLLRNKNLTTLNRIKYDPEMLLHLLFDNYQYSDNCNVIKVCKVKVKKTGGIVLAHYYAHVQLSNNFEFEFHPGSQPKTFQNVHTLGNVLIVNILCDACVKRELYDYILGENKFNVAFYNCERILCKRQSVQTVFITVALIIIGFNMFSFSWLFIFLTIIIIMCLYVINNYMISGPLINYCIHKSQKHNNEQ</sequence>
<dbReference type="RefSeq" id="YP_009250052.1">
    <property type="nucleotide sequence ID" value="NC_029997.2"/>
</dbReference>
<dbReference type="Proteomes" id="UP000201861">
    <property type="component" value="Segment"/>
</dbReference>
<protein>
    <recommendedName>
        <fullName evidence="4">Ac81-like protein</fullName>
    </recommendedName>
</protein>
<evidence type="ECO:0008006" key="4">
    <source>
        <dbReference type="Google" id="ProtNLM"/>
    </source>
</evidence>
<organism evidence="2 3">
    <name type="scientific">Urbanus proteus nucleopolyhedrovirus</name>
    <dbReference type="NCBI Taxonomy" id="1675866"/>
    <lineage>
        <taxon>Viruses</taxon>
        <taxon>Viruses incertae sedis</taxon>
        <taxon>Naldaviricetes</taxon>
        <taxon>Lefavirales</taxon>
        <taxon>Baculoviridae</taxon>
        <taxon>Alphabaculovirus</taxon>
        <taxon>Alphabaculovirus urprotei</taxon>
    </lineage>
</organism>
<keyword evidence="1" id="KW-1133">Transmembrane helix</keyword>
<evidence type="ECO:0000313" key="2">
    <source>
        <dbReference type="EMBL" id="AKR17369.1"/>
    </source>
</evidence>
<dbReference type="InterPro" id="IPR008563">
    <property type="entry name" value="AcMNPV_AC81"/>
</dbReference>
<dbReference type="GeneID" id="27429872"/>
<keyword evidence="3" id="KW-1185">Reference proteome</keyword>
<evidence type="ECO:0000256" key="1">
    <source>
        <dbReference type="SAM" id="Phobius"/>
    </source>
</evidence>
<keyword evidence="1" id="KW-0812">Transmembrane</keyword>
<feature type="transmembrane region" description="Helical" evidence="1">
    <location>
        <begin position="156"/>
        <end position="189"/>
    </location>
</feature>
<dbReference type="KEGG" id="vg:27429872"/>
<accession>A0A162GUU6</accession>
<name>A0A162GUU6_9ABAC</name>
<dbReference type="OrthoDB" id="10138at10239"/>
<reference evidence="2" key="1">
    <citation type="submission" date="2017-04" db="EMBL/GenBank/DDBJ databases">
        <title>Complete genome sequence of Urbanus proteus nucleopolyhedrovirus (UrprNPV).</title>
        <authorList>
            <person name="Santos E.R."/>
            <person name="Melo F.L."/>
            <person name="Sosa-Gomez D.R."/>
            <person name="Ribeiro B.M."/>
            <person name="Ardisson-Araujo D.M.P."/>
        </authorList>
    </citation>
    <scope>NUCLEOTIDE SEQUENCE [LARGE SCALE GENOMIC DNA]</scope>
    <source>
        <strain evidence="2">Southern Brazil</strain>
    </source>
</reference>
<evidence type="ECO:0000313" key="3">
    <source>
        <dbReference type="Proteomes" id="UP000201861"/>
    </source>
</evidence>